<dbReference type="GeneID" id="9583182"/>
<evidence type="ECO:0000256" key="2">
    <source>
        <dbReference type="ARBA" id="ARBA00022737"/>
    </source>
</evidence>
<sequence>MSLIFVEIEETAKPRASFASKSAKHHDIKTIPSASTEERRGLNLKLLTCRQLLLIYIRTLAWNPTGTLIATGSVDRTLRIWNPERPDVRYSTDLRGHTSGIEQIAFNPVKESELASCSKDGTVRFWDVRAKNCVGRVDVGGEAFSLAWSPDGSVLLAGRMDDTLVPISVEPVAMSTNPAPNAPKAPSTYKALSHHKQPIRTNGIAFSHSFDPNLFLTTGDGTVKIESYPSFDTLHTLNAHTAACLCVSLAPTARYLAIGGGDSLISLWDTTNWVCQRTVSSSGGGAVRGISWSWDGRFIVGACDETDCGGTGLEIFHAETGDSVYTIPTGNPNVGVPAVAWHPSRYCLAYSLYAEGIGSGNNGLRIVGAGAGDF</sequence>
<evidence type="ECO:0000256" key="4">
    <source>
        <dbReference type="PROSITE-ProRule" id="PRU00221"/>
    </source>
</evidence>
<evidence type="ECO:0000313" key="6">
    <source>
        <dbReference type="Proteomes" id="UP000008383"/>
    </source>
</evidence>
<keyword evidence="1 4" id="KW-0853">WD repeat</keyword>
<keyword evidence="6" id="KW-1185">Reference proteome</keyword>
<comment type="caution">
    <text evidence="5">The sequence shown here is derived from an EMBL/GenBank/DDBJ whole genome shotgun (WGS) entry which is preliminary data.</text>
</comment>
<dbReference type="InterPro" id="IPR001680">
    <property type="entry name" value="WD40_rpt"/>
</dbReference>
<feature type="repeat" description="WD" evidence="4">
    <location>
        <begin position="57"/>
        <end position="82"/>
    </location>
</feature>
<dbReference type="PROSITE" id="PS50294">
    <property type="entry name" value="WD_REPEATS_REGION"/>
    <property type="match status" value="3"/>
</dbReference>
<dbReference type="PROSITE" id="PS50082">
    <property type="entry name" value="WD_REPEATS_2"/>
    <property type="match status" value="3"/>
</dbReference>
<dbReference type="HOGENOM" id="CLU_045202_1_0_1"/>
<dbReference type="RefSeq" id="XP_003023162.1">
    <property type="nucleotide sequence ID" value="XM_003023116.1"/>
</dbReference>
<dbReference type="GO" id="GO:0006406">
    <property type="term" value="P:mRNA export from nucleus"/>
    <property type="evidence" value="ECO:0007669"/>
    <property type="project" value="InterPro"/>
</dbReference>
<feature type="repeat" description="WD" evidence="4">
    <location>
        <begin position="237"/>
        <end position="269"/>
    </location>
</feature>
<dbReference type="KEGG" id="tve:TRV_02684"/>
<dbReference type="SMART" id="SM00320">
    <property type="entry name" value="WD40"/>
    <property type="match status" value="6"/>
</dbReference>
<accession>D4D6F9</accession>
<name>D4D6F9_TRIVH</name>
<dbReference type="PROSITE" id="PS00678">
    <property type="entry name" value="WD_REPEATS_1"/>
    <property type="match status" value="1"/>
</dbReference>
<dbReference type="InterPro" id="IPR015943">
    <property type="entry name" value="WD40/YVTN_repeat-like_dom_sf"/>
</dbReference>
<reference evidence="6" key="1">
    <citation type="journal article" date="2011" name="Genome Biol.">
        <title>Comparative and functional genomics provide insights into the pathogenicity of dermatophytic fungi.</title>
        <authorList>
            <person name="Burmester A."/>
            <person name="Shelest E."/>
            <person name="Gloeckner G."/>
            <person name="Heddergott C."/>
            <person name="Schindler S."/>
            <person name="Staib P."/>
            <person name="Heidel A."/>
            <person name="Felder M."/>
            <person name="Petzold A."/>
            <person name="Szafranski K."/>
            <person name="Feuermann M."/>
            <person name="Pedruzzi I."/>
            <person name="Priebe S."/>
            <person name="Groth M."/>
            <person name="Winkler R."/>
            <person name="Li W."/>
            <person name="Kniemeyer O."/>
            <person name="Schroeckh V."/>
            <person name="Hertweck C."/>
            <person name="Hube B."/>
            <person name="White T.C."/>
            <person name="Platzer M."/>
            <person name="Guthke R."/>
            <person name="Heitman J."/>
            <person name="Woestemeyer J."/>
            <person name="Zipfel P.F."/>
            <person name="Monod M."/>
            <person name="Brakhage A.A."/>
        </authorList>
    </citation>
    <scope>NUCLEOTIDE SEQUENCE [LARGE SCALE GENOMIC DNA]</scope>
    <source>
        <strain evidence="6">HKI 0517</strain>
    </source>
</reference>
<dbReference type="PANTHER" id="PTHR22839">
    <property type="entry name" value="THO COMPLEX SUBUNIT 3 THO3"/>
    <property type="match status" value="1"/>
</dbReference>
<dbReference type="InterPro" id="IPR036322">
    <property type="entry name" value="WD40_repeat_dom_sf"/>
</dbReference>
<proteinExistence type="inferred from homology"/>
<dbReference type="OrthoDB" id="340259at2759"/>
<dbReference type="GO" id="GO:0000445">
    <property type="term" value="C:THO complex part of transcription export complex"/>
    <property type="evidence" value="ECO:0007669"/>
    <property type="project" value="TreeGrafter"/>
</dbReference>
<keyword evidence="2" id="KW-0677">Repeat</keyword>
<dbReference type="Gene3D" id="2.130.10.10">
    <property type="entry name" value="YVTN repeat-like/Quinoprotein amine dehydrogenase"/>
    <property type="match status" value="2"/>
</dbReference>
<dbReference type="Pfam" id="PF00400">
    <property type="entry name" value="WD40"/>
    <property type="match status" value="5"/>
</dbReference>
<dbReference type="InterPro" id="IPR020472">
    <property type="entry name" value="WD40_PAC1"/>
</dbReference>
<comment type="similarity">
    <text evidence="3">Belongs to the THOC3 family.</text>
</comment>
<organism evidence="5 6">
    <name type="scientific">Trichophyton verrucosum (strain HKI 0517)</name>
    <dbReference type="NCBI Taxonomy" id="663202"/>
    <lineage>
        <taxon>Eukaryota</taxon>
        <taxon>Fungi</taxon>
        <taxon>Dikarya</taxon>
        <taxon>Ascomycota</taxon>
        <taxon>Pezizomycotina</taxon>
        <taxon>Eurotiomycetes</taxon>
        <taxon>Eurotiomycetidae</taxon>
        <taxon>Onygenales</taxon>
        <taxon>Arthrodermataceae</taxon>
        <taxon>Trichophyton</taxon>
    </lineage>
</organism>
<dbReference type="Proteomes" id="UP000008383">
    <property type="component" value="Unassembled WGS sequence"/>
</dbReference>
<evidence type="ECO:0000313" key="5">
    <source>
        <dbReference type="EMBL" id="EFE42544.1"/>
    </source>
</evidence>
<dbReference type="EMBL" id="ACYE01000141">
    <property type="protein sequence ID" value="EFE42544.1"/>
    <property type="molecule type" value="Genomic_DNA"/>
</dbReference>
<protein>
    <submittedName>
        <fullName evidence="5">Uncharacterized protein</fullName>
    </submittedName>
</protein>
<gene>
    <name evidence="5" type="ORF">TRV_02684</name>
</gene>
<dbReference type="InterPro" id="IPR040132">
    <property type="entry name" value="Tex1/THOC3"/>
</dbReference>
<dbReference type="AlphaFoldDB" id="D4D6F9"/>
<evidence type="ECO:0000256" key="3">
    <source>
        <dbReference type="ARBA" id="ARBA00046343"/>
    </source>
</evidence>
<evidence type="ECO:0000256" key="1">
    <source>
        <dbReference type="ARBA" id="ARBA00022574"/>
    </source>
</evidence>
<dbReference type="SUPFAM" id="SSF50978">
    <property type="entry name" value="WD40 repeat-like"/>
    <property type="match status" value="1"/>
</dbReference>
<dbReference type="PRINTS" id="PR00320">
    <property type="entry name" value="GPROTEINBRPT"/>
</dbReference>
<feature type="repeat" description="WD" evidence="4">
    <location>
        <begin position="94"/>
        <end position="136"/>
    </location>
</feature>
<dbReference type="PANTHER" id="PTHR22839:SF0">
    <property type="entry name" value="THO COMPLEX SUBUNIT 3"/>
    <property type="match status" value="1"/>
</dbReference>
<dbReference type="InterPro" id="IPR019775">
    <property type="entry name" value="WD40_repeat_CS"/>
</dbReference>